<dbReference type="InterPro" id="IPR015631">
    <property type="entry name" value="CD2/SLAM_rcpt"/>
</dbReference>
<evidence type="ECO:0000256" key="2">
    <source>
        <dbReference type="ARBA" id="ARBA00022729"/>
    </source>
</evidence>
<dbReference type="GO" id="GO:0009897">
    <property type="term" value="C:external side of plasma membrane"/>
    <property type="evidence" value="ECO:0007669"/>
    <property type="project" value="TreeGrafter"/>
</dbReference>
<dbReference type="PANTHER" id="PTHR12080">
    <property type="entry name" value="SIGNALING LYMPHOCYTIC ACTIVATION MOLECULE"/>
    <property type="match status" value="1"/>
</dbReference>
<organism evidence="8 9">
    <name type="scientific">Heterocephalus glaber</name>
    <name type="common">Naked mole rat</name>
    <dbReference type="NCBI Taxonomy" id="10181"/>
    <lineage>
        <taxon>Eukaryota</taxon>
        <taxon>Metazoa</taxon>
        <taxon>Chordata</taxon>
        <taxon>Craniata</taxon>
        <taxon>Vertebrata</taxon>
        <taxon>Euteleostomi</taxon>
        <taxon>Mammalia</taxon>
        <taxon>Eutheria</taxon>
        <taxon>Euarchontoglires</taxon>
        <taxon>Glires</taxon>
        <taxon>Rodentia</taxon>
        <taxon>Hystricomorpha</taxon>
        <taxon>Bathyergidae</taxon>
        <taxon>Heterocephalus</taxon>
    </lineage>
</organism>
<evidence type="ECO:0000256" key="4">
    <source>
        <dbReference type="ARBA" id="ARBA00023180"/>
    </source>
</evidence>
<dbReference type="GO" id="GO:0072540">
    <property type="term" value="P:T-helper 17 cell lineage commitment"/>
    <property type="evidence" value="ECO:0007669"/>
    <property type="project" value="TreeGrafter"/>
</dbReference>
<evidence type="ECO:0000256" key="1">
    <source>
        <dbReference type="ARBA" id="ARBA00004370"/>
    </source>
</evidence>
<dbReference type="Gene3D" id="2.60.40.10">
    <property type="entry name" value="Immunoglobulins"/>
    <property type="match status" value="2"/>
</dbReference>
<feature type="chain" id="PRO_5044005363" evidence="6">
    <location>
        <begin position="20"/>
        <end position="319"/>
    </location>
</feature>
<reference evidence="9" key="1">
    <citation type="submission" date="2025-08" db="UniProtKB">
        <authorList>
            <consortium name="RefSeq"/>
        </authorList>
    </citation>
    <scope>IDENTIFICATION</scope>
</reference>
<evidence type="ECO:0000259" key="7">
    <source>
        <dbReference type="PROSITE" id="PS50835"/>
    </source>
</evidence>
<keyword evidence="3" id="KW-0472">Membrane</keyword>
<proteinExistence type="predicted"/>
<keyword evidence="2 6" id="KW-0732">Signal</keyword>
<protein>
    <submittedName>
        <fullName evidence="9">SLAM family member 6</fullName>
    </submittedName>
</protein>
<evidence type="ECO:0000256" key="3">
    <source>
        <dbReference type="ARBA" id="ARBA00023136"/>
    </source>
</evidence>
<evidence type="ECO:0000313" key="9">
    <source>
        <dbReference type="RefSeq" id="XP_021095235.1"/>
    </source>
</evidence>
<feature type="signal peptide" evidence="6">
    <location>
        <begin position="1"/>
        <end position="19"/>
    </location>
</feature>
<dbReference type="AlphaFoldDB" id="A0AAX6RDJ1"/>
<dbReference type="PANTHER" id="PTHR12080:SF16">
    <property type="entry name" value="SLAM FAMILY MEMBER 6"/>
    <property type="match status" value="1"/>
</dbReference>
<feature type="region of interest" description="Disordered" evidence="5">
    <location>
        <begin position="296"/>
        <end position="319"/>
    </location>
</feature>
<evidence type="ECO:0000313" key="8">
    <source>
        <dbReference type="Proteomes" id="UP000694906"/>
    </source>
</evidence>
<dbReference type="SUPFAM" id="SSF48726">
    <property type="entry name" value="Immunoglobulin"/>
    <property type="match status" value="2"/>
</dbReference>
<name>A0AAX6RDJ1_HETGA</name>
<dbReference type="GO" id="GO:0032729">
    <property type="term" value="P:positive regulation of type II interferon production"/>
    <property type="evidence" value="ECO:0007669"/>
    <property type="project" value="TreeGrafter"/>
</dbReference>
<evidence type="ECO:0000256" key="5">
    <source>
        <dbReference type="SAM" id="MobiDB-lite"/>
    </source>
</evidence>
<dbReference type="GeneID" id="101702819"/>
<keyword evidence="4" id="KW-0325">Glycoprotein</keyword>
<feature type="domain" description="Ig-like" evidence="7">
    <location>
        <begin position="137"/>
        <end position="208"/>
    </location>
</feature>
<keyword evidence="8" id="KW-1185">Reference proteome</keyword>
<dbReference type="InterPro" id="IPR007110">
    <property type="entry name" value="Ig-like_dom"/>
</dbReference>
<accession>A0AAX6RDJ1</accession>
<dbReference type="InterPro" id="IPR036179">
    <property type="entry name" value="Ig-like_dom_sf"/>
</dbReference>
<gene>
    <name evidence="9" type="primary">Slamf6</name>
</gene>
<dbReference type="InterPro" id="IPR013783">
    <property type="entry name" value="Ig-like_fold"/>
</dbReference>
<dbReference type="RefSeq" id="XP_021095235.1">
    <property type="nucleotide sequence ID" value="XM_021239576.1"/>
</dbReference>
<dbReference type="Proteomes" id="UP000694906">
    <property type="component" value="Unplaced"/>
</dbReference>
<sequence>MFWLIQSLPLVFCLGSGSAVSQSKSTPLVVNGVVGDSVTLPLEFPAEDINVVLWFRNTTVITIHMPPRSTKVLTPNLKCKEQLNFTQSYSLHFCNLTRADSGPYQAQINSGIFFYYVLRVFEQLHNLEVSHDVRLSGNGICEINLTCSVENPNDAVSFGWQVSGTTSLSEPNLTVFWDSKNSSDESYMCIAENPVSNLSCLVSAKSLCKGRARLGTTASLGRESALGKTQSWGRSPRILSLMMPFVLTAETSENIELASISPGSTVYVQVTHPHQKMEILTHTKSNDSVTIYSTINHSKQNKPTSPRGTAPQHHQVNCR</sequence>
<dbReference type="CTD" id="114836"/>
<comment type="subcellular location">
    <subcellularLocation>
        <location evidence="1">Membrane</location>
    </subcellularLocation>
</comment>
<evidence type="ECO:0000256" key="6">
    <source>
        <dbReference type="SAM" id="SignalP"/>
    </source>
</evidence>
<dbReference type="PROSITE" id="PS50835">
    <property type="entry name" value="IG_LIKE"/>
    <property type="match status" value="1"/>
</dbReference>